<keyword evidence="6 11" id="KW-0735">Signal-anchor</keyword>
<dbReference type="InterPro" id="IPR002659">
    <property type="entry name" value="Glyco_trans_31"/>
</dbReference>
<protein>
    <recommendedName>
        <fullName evidence="11">Hexosyltransferase</fullName>
        <ecNumber evidence="11">2.4.1.-</ecNumber>
    </recommendedName>
</protein>
<keyword evidence="3 11" id="KW-0328">Glycosyltransferase</keyword>
<keyword evidence="13" id="KW-1185">Reference proteome</keyword>
<keyword evidence="7 11" id="KW-1133">Transmembrane helix</keyword>
<comment type="subcellular location">
    <subcellularLocation>
        <location evidence="1 11">Golgi apparatus membrane</location>
        <topology evidence="1 11">Single-pass type II membrane protein</topology>
    </subcellularLocation>
</comment>
<proteinExistence type="inferred from homology"/>
<evidence type="ECO:0000256" key="8">
    <source>
        <dbReference type="ARBA" id="ARBA00023034"/>
    </source>
</evidence>
<dbReference type="Pfam" id="PF01762">
    <property type="entry name" value="Galactosyl_T"/>
    <property type="match status" value="1"/>
</dbReference>
<dbReference type="GO" id="GO:0016758">
    <property type="term" value="F:hexosyltransferase activity"/>
    <property type="evidence" value="ECO:0007669"/>
    <property type="project" value="InterPro"/>
</dbReference>
<evidence type="ECO:0000313" key="13">
    <source>
        <dbReference type="Proteomes" id="UP000242188"/>
    </source>
</evidence>
<dbReference type="FunFam" id="3.90.550.50:FF:000001">
    <property type="entry name" value="Hexosyltransferase"/>
    <property type="match status" value="1"/>
</dbReference>
<dbReference type="EMBL" id="NEDP02002316">
    <property type="protein sequence ID" value="OWF51151.1"/>
    <property type="molecule type" value="Genomic_DNA"/>
</dbReference>
<evidence type="ECO:0000256" key="4">
    <source>
        <dbReference type="ARBA" id="ARBA00022679"/>
    </source>
</evidence>
<dbReference type="PANTHER" id="PTHR11214">
    <property type="entry name" value="BETA-1,3-N-ACETYLGLUCOSAMINYLTRANSFERASE"/>
    <property type="match status" value="1"/>
</dbReference>
<keyword evidence="8 11" id="KW-0333">Golgi apparatus</keyword>
<evidence type="ECO:0000256" key="2">
    <source>
        <dbReference type="ARBA" id="ARBA00008661"/>
    </source>
</evidence>
<sequence length="428" mass="49269">MDTAKSTNHLRLSARLRRFLLAPILTTIALLAFTIHFSLLDGPRESLDFNDVSKEASYKSVLQHSDGSMDVIFNIPASSNLARQLRQTKHGTKDVFGNFKGFDRSGTHMNKTISRYPPPSAISENITGRRSIKKTLYPITLQSPYLINNAHICKDMKRPGMLVIVHTATDHFKRRRSIRETWANKNILKNHGLKIVFLFGLTNNKDTEIMLENESVVHGDIVQGNFQDTYHNLTHKGVLAYRWISEYCRNADLIVKVDDDMFVNIFLLLEIYFPKYKNNTRFMGCQVREKGTSPIVRDKSKWQVNRDEFKNMTHYPVTYCNGYFVIMSPGIIRELYRASFMTPFFWVDDVYLYGLLPYKIGKVKHIAISSNLTLSQEAGIKCFTGNTTCKYLGAYAFKEGVMEKLWYASLSMFKDLAAKYLPRELLLT</sequence>
<dbReference type="STRING" id="6573.A0A210QQZ5"/>
<dbReference type="Proteomes" id="UP000242188">
    <property type="component" value="Unassembled WGS sequence"/>
</dbReference>
<dbReference type="OrthoDB" id="6045055at2759"/>
<evidence type="ECO:0000313" key="12">
    <source>
        <dbReference type="EMBL" id="OWF51151.1"/>
    </source>
</evidence>
<evidence type="ECO:0000256" key="10">
    <source>
        <dbReference type="ARBA" id="ARBA00023180"/>
    </source>
</evidence>
<evidence type="ECO:0000256" key="1">
    <source>
        <dbReference type="ARBA" id="ARBA00004323"/>
    </source>
</evidence>
<evidence type="ECO:0000256" key="11">
    <source>
        <dbReference type="RuleBase" id="RU363063"/>
    </source>
</evidence>
<reference evidence="12 13" key="1">
    <citation type="journal article" date="2017" name="Nat. Ecol. Evol.">
        <title>Scallop genome provides insights into evolution of bilaterian karyotype and development.</title>
        <authorList>
            <person name="Wang S."/>
            <person name="Zhang J."/>
            <person name="Jiao W."/>
            <person name="Li J."/>
            <person name="Xun X."/>
            <person name="Sun Y."/>
            <person name="Guo X."/>
            <person name="Huan P."/>
            <person name="Dong B."/>
            <person name="Zhang L."/>
            <person name="Hu X."/>
            <person name="Sun X."/>
            <person name="Wang J."/>
            <person name="Zhao C."/>
            <person name="Wang Y."/>
            <person name="Wang D."/>
            <person name="Huang X."/>
            <person name="Wang R."/>
            <person name="Lv J."/>
            <person name="Li Y."/>
            <person name="Zhang Z."/>
            <person name="Liu B."/>
            <person name="Lu W."/>
            <person name="Hui Y."/>
            <person name="Liang J."/>
            <person name="Zhou Z."/>
            <person name="Hou R."/>
            <person name="Li X."/>
            <person name="Liu Y."/>
            <person name="Li H."/>
            <person name="Ning X."/>
            <person name="Lin Y."/>
            <person name="Zhao L."/>
            <person name="Xing Q."/>
            <person name="Dou J."/>
            <person name="Li Y."/>
            <person name="Mao J."/>
            <person name="Guo H."/>
            <person name="Dou H."/>
            <person name="Li T."/>
            <person name="Mu C."/>
            <person name="Jiang W."/>
            <person name="Fu Q."/>
            <person name="Fu X."/>
            <person name="Miao Y."/>
            <person name="Liu J."/>
            <person name="Yu Q."/>
            <person name="Li R."/>
            <person name="Liao H."/>
            <person name="Li X."/>
            <person name="Kong Y."/>
            <person name="Jiang Z."/>
            <person name="Chourrout D."/>
            <person name="Li R."/>
            <person name="Bao Z."/>
        </authorList>
    </citation>
    <scope>NUCLEOTIDE SEQUENCE [LARGE SCALE GENOMIC DNA]</scope>
    <source>
        <strain evidence="12 13">PY_sf001</strain>
    </source>
</reference>
<dbReference type="Gene3D" id="3.90.550.50">
    <property type="match status" value="1"/>
</dbReference>
<evidence type="ECO:0000256" key="3">
    <source>
        <dbReference type="ARBA" id="ARBA00022676"/>
    </source>
</evidence>
<evidence type="ECO:0000256" key="9">
    <source>
        <dbReference type="ARBA" id="ARBA00023136"/>
    </source>
</evidence>
<feature type="transmembrane region" description="Helical" evidence="11">
    <location>
        <begin position="20"/>
        <end position="40"/>
    </location>
</feature>
<gene>
    <name evidence="12" type="ORF">KP79_PYT12336</name>
</gene>
<evidence type="ECO:0000256" key="7">
    <source>
        <dbReference type="ARBA" id="ARBA00022989"/>
    </source>
</evidence>
<dbReference type="PANTHER" id="PTHR11214:SF3">
    <property type="entry name" value="BETA-1,3-GALACTOSYLTRANSFERASE 6"/>
    <property type="match status" value="1"/>
</dbReference>
<evidence type="ECO:0000256" key="6">
    <source>
        <dbReference type="ARBA" id="ARBA00022968"/>
    </source>
</evidence>
<organism evidence="12 13">
    <name type="scientific">Mizuhopecten yessoensis</name>
    <name type="common">Japanese scallop</name>
    <name type="synonym">Patinopecten yessoensis</name>
    <dbReference type="NCBI Taxonomy" id="6573"/>
    <lineage>
        <taxon>Eukaryota</taxon>
        <taxon>Metazoa</taxon>
        <taxon>Spiralia</taxon>
        <taxon>Lophotrochozoa</taxon>
        <taxon>Mollusca</taxon>
        <taxon>Bivalvia</taxon>
        <taxon>Autobranchia</taxon>
        <taxon>Pteriomorphia</taxon>
        <taxon>Pectinida</taxon>
        <taxon>Pectinoidea</taxon>
        <taxon>Pectinidae</taxon>
        <taxon>Mizuhopecten</taxon>
    </lineage>
</organism>
<dbReference type="EC" id="2.4.1.-" evidence="11"/>
<dbReference type="GO" id="GO:0000139">
    <property type="term" value="C:Golgi membrane"/>
    <property type="evidence" value="ECO:0007669"/>
    <property type="project" value="UniProtKB-SubCell"/>
</dbReference>
<keyword evidence="10" id="KW-0325">Glycoprotein</keyword>
<evidence type="ECO:0000256" key="5">
    <source>
        <dbReference type="ARBA" id="ARBA00022692"/>
    </source>
</evidence>
<accession>A0A210QQZ5</accession>
<comment type="caution">
    <text evidence="12">The sequence shown here is derived from an EMBL/GenBank/DDBJ whole genome shotgun (WGS) entry which is preliminary data.</text>
</comment>
<name>A0A210QQZ5_MIZYE</name>
<keyword evidence="4 12" id="KW-0808">Transferase</keyword>
<dbReference type="GO" id="GO:0006493">
    <property type="term" value="P:protein O-linked glycosylation"/>
    <property type="evidence" value="ECO:0007669"/>
    <property type="project" value="TreeGrafter"/>
</dbReference>
<comment type="similarity">
    <text evidence="2 11">Belongs to the glycosyltransferase 31 family.</text>
</comment>
<keyword evidence="5 11" id="KW-0812">Transmembrane</keyword>
<keyword evidence="9 11" id="KW-0472">Membrane</keyword>
<dbReference type="AlphaFoldDB" id="A0A210QQZ5"/>